<feature type="signal peptide" evidence="8">
    <location>
        <begin position="1"/>
        <end position="18"/>
    </location>
</feature>
<comment type="subcellular location">
    <subcellularLocation>
        <location evidence="1">Cell envelope</location>
    </subcellularLocation>
    <subcellularLocation>
        <location evidence="2">Cell outer membrane</location>
    </subcellularLocation>
    <subcellularLocation>
        <location evidence="3">Secreted</location>
    </subcellularLocation>
</comment>
<keyword evidence="4" id="KW-0964">Secreted</keyword>
<dbReference type="GO" id="GO:0009279">
    <property type="term" value="C:cell outer membrane"/>
    <property type="evidence" value="ECO:0007669"/>
    <property type="project" value="UniProtKB-SubCell"/>
</dbReference>
<dbReference type="GO" id="GO:0005576">
    <property type="term" value="C:extracellular region"/>
    <property type="evidence" value="ECO:0007669"/>
    <property type="project" value="UniProtKB-SubCell"/>
</dbReference>
<dbReference type="Pfam" id="PF03797">
    <property type="entry name" value="Autotransporter"/>
    <property type="match status" value="1"/>
</dbReference>
<evidence type="ECO:0000313" key="10">
    <source>
        <dbReference type="EMBL" id="PNC98932.1"/>
    </source>
</evidence>
<dbReference type="InterPro" id="IPR003368">
    <property type="entry name" value="POMP_repeat"/>
</dbReference>
<evidence type="ECO:0000256" key="2">
    <source>
        <dbReference type="ARBA" id="ARBA00004442"/>
    </source>
</evidence>
<feature type="domain" description="Autotransporter" evidence="9">
    <location>
        <begin position="724"/>
        <end position="1005"/>
    </location>
</feature>
<feature type="chain" id="PRO_5043948347" description="Autotransporter domain-containing protein" evidence="8">
    <location>
        <begin position="19"/>
        <end position="1005"/>
    </location>
</feature>
<dbReference type="Proteomes" id="UP000236075">
    <property type="component" value="Unassembled WGS sequence"/>
</dbReference>
<evidence type="ECO:0000256" key="5">
    <source>
        <dbReference type="ARBA" id="ARBA00022729"/>
    </source>
</evidence>
<dbReference type="PROSITE" id="PS51208">
    <property type="entry name" value="AUTOTRANSPORTER"/>
    <property type="match status" value="1"/>
</dbReference>
<organism evidence="10 11">
    <name type="scientific">Akkermansia muciniphila</name>
    <dbReference type="NCBI Taxonomy" id="239935"/>
    <lineage>
        <taxon>Bacteria</taxon>
        <taxon>Pseudomonadati</taxon>
        <taxon>Verrucomicrobiota</taxon>
        <taxon>Verrucomicrobiia</taxon>
        <taxon>Verrucomicrobiales</taxon>
        <taxon>Akkermansiaceae</taxon>
        <taxon>Akkermansia</taxon>
    </lineage>
</organism>
<evidence type="ECO:0000256" key="1">
    <source>
        <dbReference type="ARBA" id="ARBA00004196"/>
    </source>
</evidence>
<reference evidence="10 11" key="1">
    <citation type="journal article" date="2017" name="BMC Genomics">
        <title>Genome sequencing of 39 Akkermansia muciniphila isolates reveals its population structure, genomic and functional diverisity, and global distribution in mammalian gut microbiotas.</title>
        <authorList>
            <person name="Guo X."/>
            <person name="Li S."/>
            <person name="Zhang J."/>
            <person name="Wu F."/>
            <person name="Li X."/>
            <person name="Wu D."/>
            <person name="Zhang M."/>
            <person name="Ou Z."/>
            <person name="Jie Z."/>
            <person name="Yan Q."/>
            <person name="Li P."/>
            <person name="Yi J."/>
            <person name="Peng Y."/>
        </authorList>
    </citation>
    <scope>NUCLEOTIDE SEQUENCE [LARGE SCALE GENOMIC DNA]</scope>
    <source>
        <strain evidence="10 11">GP28</strain>
    </source>
</reference>
<evidence type="ECO:0000256" key="6">
    <source>
        <dbReference type="ARBA" id="ARBA00023136"/>
    </source>
</evidence>
<sequence>MRRFLLGALLCSVTMATAASGAEFVVDAAQATDPSGNVYRTLDELASSGALSSGDTVILCNDDSSLTSALKVAVHFCSNDPALSRTISGSSSSLYRFNRMPIRPGSQTSPDISGVLDENGAAILKMDSIILNGMSIMTSDPFSPCVKITGNVQFENSLAHAISSSRVDLDGAVSMALEGRFVFLNNNHALHVVDRTNLVIGDNALFRGNYGNRVHEGGAIMSYGGHVIIGDHAVFDRNYVSNVEGSLGGVFYDCVFAGAITVGADAVFTGNFTFSTDGNALGGAMAVRKDGLQYAAETGAITIGPNPSFINNFAYSGKTVAYGGVIYSDGDISFSDGVTFINNYAKTSGGAITMGGKCDLLALMKDALFSGNMTGGVFTRHEDGTFSVENGVANAIDMNGSLFSSLYTPNLTLAAEERREIRFNDPITSRNEDPGRPMTLTLNRYTDGEGNVRDTEGTIVFSGEPYQGEEAHLVASRYSNFLANTTLYGGVLLLEHDVVFGRNPEEIMDKRYNSSLTVEKGVLEITGGSTANASSFTLSGPGAVLRPGESAFINTNNADLSRGFTFDMRHQLQAGPVFGPGLMLSALDSFTAGGYIGVADTGANAPWFYADRSWKQDRVFHVLTDVEHTHEGDFDGAVSQATGTARVDDPYAYTGTWSHRWTDADGDGYAEQLQLVWKADGTPISRVDPELAGGLAVNSLWSSASNAATLGGNVLSRLSVPRLTDRHARNLWGMGLGDFARQRSRGGVDGYDYNGGGYSVGADSGMGGEDEGIWGIAFGQLYGHARSRDFQGRNTQDTRMGSLYWGRLMEESNRAYWIFKGSLTWAETRNNMTSRLSGAPASTGKWNNETWLAQAEVSRTADCAGGWRLTPFVRMEFTHGRQDAFREQGGYGRDFGGAALKRLSIPVGLEIGRTDEWKGRPWAQSLRVSYVGDVLRDVPEATVYSPYSDMGWRGRAVSPERHGLRAEYNTSLQCNERWSVYGGYGLEVRGSSFYHRVNAGVSRSF</sequence>
<dbReference type="SUPFAM" id="SSF51126">
    <property type="entry name" value="Pectin lyase-like"/>
    <property type="match status" value="1"/>
</dbReference>
<keyword evidence="6" id="KW-0472">Membrane</keyword>
<dbReference type="NCBIfam" id="TIGR01376">
    <property type="entry name" value="POMP_repeat"/>
    <property type="match status" value="1"/>
</dbReference>
<dbReference type="SUPFAM" id="SSF103515">
    <property type="entry name" value="Autotransporter"/>
    <property type="match status" value="1"/>
</dbReference>
<dbReference type="InterPro" id="IPR036709">
    <property type="entry name" value="Autotransporte_beta_dom_sf"/>
</dbReference>
<dbReference type="EMBL" id="PJLB01000013">
    <property type="protein sequence ID" value="PNC98932.1"/>
    <property type="molecule type" value="Genomic_DNA"/>
</dbReference>
<evidence type="ECO:0000313" key="11">
    <source>
        <dbReference type="Proteomes" id="UP000236075"/>
    </source>
</evidence>
<accession>A0AAX0WLF0</accession>
<evidence type="ECO:0000259" key="9">
    <source>
        <dbReference type="PROSITE" id="PS51208"/>
    </source>
</evidence>
<keyword evidence="7" id="KW-0998">Cell outer membrane</keyword>
<dbReference type="AlphaFoldDB" id="A0AAX0WLF0"/>
<protein>
    <recommendedName>
        <fullName evidence="9">Autotransporter domain-containing protein</fullName>
    </recommendedName>
</protein>
<dbReference type="Gene3D" id="2.40.128.130">
    <property type="entry name" value="Autotransporter beta-domain"/>
    <property type="match status" value="1"/>
</dbReference>
<name>A0AAX0WLF0_9BACT</name>
<dbReference type="InterPro" id="IPR011050">
    <property type="entry name" value="Pectin_lyase_fold/virulence"/>
</dbReference>
<dbReference type="InterPro" id="IPR005546">
    <property type="entry name" value="Autotransporte_beta"/>
</dbReference>
<gene>
    <name evidence="10" type="ORF">CXT95_11710</name>
</gene>
<evidence type="ECO:0000256" key="3">
    <source>
        <dbReference type="ARBA" id="ARBA00004613"/>
    </source>
</evidence>
<comment type="caution">
    <text evidence="10">The sequence shown here is derived from an EMBL/GenBank/DDBJ whole genome shotgun (WGS) entry which is preliminary data.</text>
</comment>
<evidence type="ECO:0000256" key="4">
    <source>
        <dbReference type="ARBA" id="ARBA00022525"/>
    </source>
</evidence>
<evidence type="ECO:0000256" key="8">
    <source>
        <dbReference type="SAM" id="SignalP"/>
    </source>
</evidence>
<keyword evidence="5 8" id="KW-0732">Signal</keyword>
<evidence type="ECO:0000256" key="7">
    <source>
        <dbReference type="ARBA" id="ARBA00023237"/>
    </source>
</evidence>
<dbReference type="SMART" id="SM00869">
    <property type="entry name" value="Autotransporter"/>
    <property type="match status" value="1"/>
</dbReference>
<proteinExistence type="predicted"/>